<keyword evidence="9" id="KW-1185">Reference proteome</keyword>
<organism evidence="8 9">
    <name type="scientific">Rhododendron griersonianum</name>
    <dbReference type="NCBI Taxonomy" id="479676"/>
    <lineage>
        <taxon>Eukaryota</taxon>
        <taxon>Viridiplantae</taxon>
        <taxon>Streptophyta</taxon>
        <taxon>Embryophyta</taxon>
        <taxon>Tracheophyta</taxon>
        <taxon>Spermatophyta</taxon>
        <taxon>Magnoliopsida</taxon>
        <taxon>eudicotyledons</taxon>
        <taxon>Gunneridae</taxon>
        <taxon>Pentapetalae</taxon>
        <taxon>asterids</taxon>
        <taxon>Ericales</taxon>
        <taxon>Ericaceae</taxon>
        <taxon>Ericoideae</taxon>
        <taxon>Rhodoreae</taxon>
        <taxon>Rhododendron</taxon>
    </lineage>
</organism>
<accession>A0AAV6L6E0</accession>
<dbReference type="GO" id="GO:0046983">
    <property type="term" value="F:protein dimerization activity"/>
    <property type="evidence" value="ECO:0007669"/>
    <property type="project" value="InterPro"/>
</dbReference>
<keyword evidence="4" id="KW-0539">Nucleus</keyword>
<dbReference type="InterPro" id="IPR045239">
    <property type="entry name" value="bHLH95_bHLH"/>
</dbReference>
<dbReference type="AlphaFoldDB" id="A0AAV6L6E0"/>
<feature type="compositionally biased region" description="Low complexity" evidence="6">
    <location>
        <begin position="218"/>
        <end position="227"/>
    </location>
</feature>
<keyword evidence="3" id="KW-0804">Transcription</keyword>
<evidence type="ECO:0000256" key="1">
    <source>
        <dbReference type="ARBA" id="ARBA00004123"/>
    </source>
</evidence>
<evidence type="ECO:0000313" key="8">
    <source>
        <dbReference type="EMBL" id="KAG5560265.1"/>
    </source>
</evidence>
<dbReference type="Pfam" id="PF00010">
    <property type="entry name" value="HLH"/>
    <property type="match status" value="1"/>
</dbReference>
<dbReference type="InterPro" id="IPR011598">
    <property type="entry name" value="bHLH_dom"/>
</dbReference>
<dbReference type="GO" id="GO:0005634">
    <property type="term" value="C:nucleus"/>
    <property type="evidence" value="ECO:0007669"/>
    <property type="project" value="UniProtKB-SubCell"/>
</dbReference>
<dbReference type="PANTHER" id="PTHR46665:SF6">
    <property type="entry name" value="TRANSCRIPTION FACTOR BHLH92"/>
    <property type="match status" value="1"/>
</dbReference>
<evidence type="ECO:0000256" key="6">
    <source>
        <dbReference type="SAM" id="MobiDB-lite"/>
    </source>
</evidence>
<reference evidence="8" key="1">
    <citation type="submission" date="2020-08" db="EMBL/GenBank/DDBJ databases">
        <title>Plant Genome Project.</title>
        <authorList>
            <person name="Zhang R.-G."/>
        </authorList>
    </citation>
    <scope>NUCLEOTIDE SEQUENCE</scope>
    <source>
        <strain evidence="8">WSP0</strain>
        <tissue evidence="8">Leaf</tissue>
    </source>
</reference>
<dbReference type="PROSITE" id="PS50888">
    <property type="entry name" value="BHLH"/>
    <property type="match status" value="1"/>
</dbReference>
<gene>
    <name evidence="8" type="ORF">RHGRI_003531</name>
</gene>
<dbReference type="Gene3D" id="4.10.280.10">
    <property type="entry name" value="Helix-loop-helix DNA-binding domain"/>
    <property type="match status" value="1"/>
</dbReference>
<evidence type="ECO:0000313" key="9">
    <source>
        <dbReference type="Proteomes" id="UP000823749"/>
    </source>
</evidence>
<dbReference type="SMART" id="SM00353">
    <property type="entry name" value="HLH"/>
    <property type="match status" value="1"/>
</dbReference>
<feature type="region of interest" description="Disordered" evidence="6">
    <location>
        <begin position="209"/>
        <end position="232"/>
    </location>
</feature>
<sequence length="353" mass="40624">MDEVFDQYYQSTGNIFAAEDTFWVGEEEVFPADQSAFARHEEQNGRIPLRNGEKKNRVDEVFQYYQSPGNIFATEDTLWVGEEVFPANQRAFVRHEEQNGRSPLQNREKKNRTDEVFQCYPSAGNIFETEDTFGVGEEVFPANRSAFVGYKTGPAGGGSGGKTLGAKRNYQNVNKRMIEFMRRRWIPVADGGEYERERCRRHMINERMRREKQKNSYSSLRSRLPPRTKSDKNSIIQEAAKEVKEMQRHREELERRNREIEGILAERERGKNEGAKIKLRVANPTSGVDSMVEVLKCLKNMGSKTGAIQSNFSAQEFSAVLGIESEKEAAELEKAVQITLFEVERKLLFHFPN</sequence>
<comment type="caution">
    <text evidence="8">The sequence shown here is derived from an EMBL/GenBank/DDBJ whole genome shotgun (WGS) entry which is preliminary data.</text>
</comment>
<evidence type="ECO:0000256" key="2">
    <source>
        <dbReference type="ARBA" id="ARBA00023015"/>
    </source>
</evidence>
<keyword evidence="5" id="KW-0175">Coiled coil</keyword>
<keyword evidence="2" id="KW-0805">Transcription regulation</keyword>
<protein>
    <recommendedName>
        <fullName evidence="7">BHLH domain-containing protein</fullName>
    </recommendedName>
</protein>
<feature type="domain" description="BHLH" evidence="7">
    <location>
        <begin position="197"/>
        <end position="246"/>
    </location>
</feature>
<dbReference type="PANTHER" id="PTHR46665">
    <property type="entry name" value="TRANSCRIPTION FACTOR BHLH041-RELATED-RELATED"/>
    <property type="match status" value="1"/>
</dbReference>
<evidence type="ECO:0000256" key="5">
    <source>
        <dbReference type="SAM" id="Coils"/>
    </source>
</evidence>
<evidence type="ECO:0000259" key="7">
    <source>
        <dbReference type="PROSITE" id="PS50888"/>
    </source>
</evidence>
<name>A0AAV6L6E0_9ERIC</name>
<dbReference type="SUPFAM" id="SSF47459">
    <property type="entry name" value="HLH, helix-loop-helix DNA-binding domain"/>
    <property type="match status" value="1"/>
</dbReference>
<dbReference type="Proteomes" id="UP000823749">
    <property type="component" value="Chromosome 2"/>
</dbReference>
<comment type="subcellular location">
    <subcellularLocation>
        <location evidence="1">Nucleus</location>
    </subcellularLocation>
</comment>
<evidence type="ECO:0000256" key="4">
    <source>
        <dbReference type="ARBA" id="ARBA00023242"/>
    </source>
</evidence>
<dbReference type="EMBL" id="JACTNZ010000002">
    <property type="protein sequence ID" value="KAG5560265.1"/>
    <property type="molecule type" value="Genomic_DNA"/>
</dbReference>
<proteinExistence type="predicted"/>
<feature type="coiled-coil region" evidence="5">
    <location>
        <begin position="232"/>
        <end position="270"/>
    </location>
</feature>
<dbReference type="InterPro" id="IPR044658">
    <property type="entry name" value="bHLH92/bHLH041-like"/>
</dbReference>
<dbReference type="CDD" id="cd11393">
    <property type="entry name" value="bHLH_AtbHLH_like"/>
    <property type="match status" value="1"/>
</dbReference>
<evidence type="ECO:0000256" key="3">
    <source>
        <dbReference type="ARBA" id="ARBA00023163"/>
    </source>
</evidence>
<dbReference type="InterPro" id="IPR036638">
    <property type="entry name" value="HLH_DNA-bd_sf"/>
</dbReference>